<dbReference type="SMART" id="SM00245">
    <property type="entry name" value="TSPc"/>
    <property type="match status" value="1"/>
</dbReference>
<feature type="domain" description="Tail specific protease" evidence="1">
    <location>
        <begin position="513"/>
        <end position="714"/>
    </location>
</feature>
<dbReference type="EMBL" id="CP071091">
    <property type="protein sequence ID" value="QSQ12496.1"/>
    <property type="molecule type" value="Genomic_DNA"/>
</dbReference>
<dbReference type="SUPFAM" id="SSF52096">
    <property type="entry name" value="ClpP/crotonase"/>
    <property type="match status" value="1"/>
</dbReference>
<proteinExistence type="predicted"/>
<dbReference type="InterPro" id="IPR029045">
    <property type="entry name" value="ClpP/crotonase-like_dom_sf"/>
</dbReference>
<reference evidence="2 3" key="1">
    <citation type="submission" date="2021-02" db="EMBL/GenBank/DDBJ databases">
        <title>De Novo genome assembly of isolated myxobacteria.</title>
        <authorList>
            <person name="Stevens D.C."/>
        </authorList>
    </citation>
    <scope>NUCLEOTIDE SEQUENCE [LARGE SCALE GENOMIC DNA]</scope>
    <source>
        <strain evidence="2 3">SCHIC003</strain>
    </source>
</reference>
<evidence type="ECO:0000313" key="2">
    <source>
        <dbReference type="EMBL" id="QSQ12496.1"/>
    </source>
</evidence>
<organism evidence="2 3">
    <name type="scientific">Myxococcus landrumensis</name>
    <dbReference type="NCBI Taxonomy" id="2813577"/>
    <lineage>
        <taxon>Bacteria</taxon>
        <taxon>Pseudomonadati</taxon>
        <taxon>Myxococcota</taxon>
        <taxon>Myxococcia</taxon>
        <taxon>Myxococcales</taxon>
        <taxon>Cystobacterineae</taxon>
        <taxon>Myxococcaceae</taxon>
        <taxon>Myxococcus</taxon>
    </lineage>
</organism>
<gene>
    <name evidence="2" type="ORF">JY572_29625</name>
</gene>
<dbReference type="PANTHER" id="PTHR32060">
    <property type="entry name" value="TAIL-SPECIFIC PROTEASE"/>
    <property type="match status" value="1"/>
</dbReference>
<evidence type="ECO:0000313" key="3">
    <source>
        <dbReference type="Proteomes" id="UP000663090"/>
    </source>
</evidence>
<evidence type="ECO:0000259" key="1">
    <source>
        <dbReference type="SMART" id="SM00245"/>
    </source>
</evidence>
<keyword evidence="3" id="KW-1185">Reference proteome</keyword>
<dbReference type="Proteomes" id="UP000663090">
    <property type="component" value="Chromosome"/>
</dbReference>
<dbReference type="Pfam" id="PF03572">
    <property type="entry name" value="Peptidase_S41"/>
    <property type="match status" value="1"/>
</dbReference>
<sequence length="739" mass="78469">MSSIRRLVLHGASRARRGQRSFRLTAVLFSLTGGGAWAQPGPSADNWCDFARAGPTTPLPAPVALSAAHAQVRFFGTGPSYSDADLALVGVLERGPVDWDAATRRYADSLDGVCALEASSRTLGPARVFAVGPLAVIRPGTGELPLPRHARVAVIDLRELPEAPGLEEALARAISAVSTAPVARLSERVRHHVGMADELSAESEYSGFINFVDLRARAPHAATGRAELPVMLLTGPTLAPSAARFAVDLRMARRAWLVGAAVHTSVAESKWMPVGARGVLVRTARLEDAQGAAPGLIPADFGEGLARPESLPSMQALQAAALLGTPAPVDRTASVMRNAPPKRVPPEVVPAEASSGIARAGLVILHGATRLFFPYFATVGDGIDGRLLETLASVDAEPVTKREQTQRLLLRFSEVLQDGHGFVFAPGAPPPVGYFGVVLEQVAGEPVIRRSMVTEVHPGDAVTSVDGQPMSEWLATEQARAAAATPGYKHDVAIRRLLRLNGPTTFGLRGVDGATRFVRVQPQPRMVTGPASLRGAGDLADLGAPELHYINMAHEVLTTPEEFQTALTAAQGASGLVVDMRGYPGVNTYQAAQRLIPTTFSTPFFRTPVWSGPGAFEMREEVYELEPLSSPSYAGPMVLLVGPRSVSAAENFSMMLTGARRVTVIGRRSAGTNGNITQLMLPGRMTAMFTCMEMLNTDRSRFHGVGIVPDIEVAPTALDLSTGNDPELRRAIAFLRTGQ</sequence>
<name>A0ABX7N514_9BACT</name>
<protein>
    <submittedName>
        <fullName evidence="2">Peptidase S41</fullName>
    </submittedName>
</protein>
<dbReference type="InterPro" id="IPR005151">
    <property type="entry name" value="Tail-specific_protease"/>
</dbReference>
<accession>A0ABX7N514</accession>
<dbReference type="Gene3D" id="3.90.226.10">
    <property type="entry name" value="2-enoyl-CoA Hydratase, Chain A, domain 1"/>
    <property type="match status" value="1"/>
</dbReference>
<dbReference type="RefSeq" id="WP_206714221.1">
    <property type="nucleotide sequence ID" value="NZ_CP071091.1"/>
</dbReference>
<dbReference type="PANTHER" id="PTHR32060:SF30">
    <property type="entry name" value="CARBOXY-TERMINAL PROCESSING PROTEASE CTPA"/>
    <property type="match status" value="1"/>
</dbReference>